<dbReference type="Proteomes" id="UP000821853">
    <property type="component" value="Unassembled WGS sequence"/>
</dbReference>
<accession>A0A9J6GYD9</accession>
<proteinExistence type="predicted"/>
<dbReference type="Gene3D" id="3.60.10.10">
    <property type="entry name" value="Endonuclease/exonuclease/phosphatase"/>
    <property type="match status" value="1"/>
</dbReference>
<dbReference type="SUPFAM" id="SSF56219">
    <property type="entry name" value="DNase I-like"/>
    <property type="match status" value="1"/>
</dbReference>
<sequence length="131" mass="15104">MDHSSLSSSPRFAHSNWWRFECCSYSFGLHQAHKKGVLIEGAMEAVHIELQNEVGTLTRLADHAKHTDSSPDVTWTSTALKCDWHTWPDAHCSDHFAIAMKLKCLKGRRQSRQAYVMRWDKFKRLFTNSIG</sequence>
<dbReference type="InterPro" id="IPR036691">
    <property type="entry name" value="Endo/exonu/phosph_ase_sf"/>
</dbReference>
<evidence type="ECO:0000313" key="1">
    <source>
        <dbReference type="EMBL" id="KAH9379380.1"/>
    </source>
</evidence>
<name>A0A9J6GYD9_HAELO</name>
<evidence type="ECO:0000313" key="2">
    <source>
        <dbReference type="Proteomes" id="UP000821853"/>
    </source>
</evidence>
<reference evidence="1 2" key="1">
    <citation type="journal article" date="2020" name="Cell">
        <title>Large-Scale Comparative Analyses of Tick Genomes Elucidate Their Genetic Diversity and Vector Capacities.</title>
        <authorList>
            <consortium name="Tick Genome and Microbiome Consortium (TIGMIC)"/>
            <person name="Jia N."/>
            <person name="Wang J."/>
            <person name="Shi W."/>
            <person name="Du L."/>
            <person name="Sun Y."/>
            <person name="Zhan W."/>
            <person name="Jiang J.F."/>
            <person name="Wang Q."/>
            <person name="Zhang B."/>
            <person name="Ji P."/>
            <person name="Bell-Sakyi L."/>
            <person name="Cui X.M."/>
            <person name="Yuan T.T."/>
            <person name="Jiang B.G."/>
            <person name="Yang W.F."/>
            <person name="Lam T.T."/>
            <person name="Chang Q.C."/>
            <person name="Ding S.J."/>
            <person name="Wang X.J."/>
            <person name="Zhu J.G."/>
            <person name="Ruan X.D."/>
            <person name="Zhao L."/>
            <person name="Wei J.T."/>
            <person name="Ye R.Z."/>
            <person name="Que T.C."/>
            <person name="Du C.H."/>
            <person name="Zhou Y.H."/>
            <person name="Cheng J.X."/>
            <person name="Dai P.F."/>
            <person name="Guo W.B."/>
            <person name="Han X.H."/>
            <person name="Huang E.J."/>
            <person name="Li L.F."/>
            <person name="Wei W."/>
            <person name="Gao Y.C."/>
            <person name="Liu J.Z."/>
            <person name="Shao H.Z."/>
            <person name="Wang X."/>
            <person name="Wang C.C."/>
            <person name="Yang T.C."/>
            <person name="Huo Q.B."/>
            <person name="Li W."/>
            <person name="Chen H.Y."/>
            <person name="Chen S.E."/>
            <person name="Zhou L.G."/>
            <person name="Ni X.B."/>
            <person name="Tian J.H."/>
            <person name="Sheng Y."/>
            <person name="Liu T."/>
            <person name="Pan Y.S."/>
            <person name="Xia L.Y."/>
            <person name="Li J."/>
            <person name="Zhao F."/>
            <person name="Cao W.C."/>
        </authorList>
    </citation>
    <scope>NUCLEOTIDE SEQUENCE [LARGE SCALE GENOMIC DNA]</scope>
    <source>
        <strain evidence="1">HaeL-2018</strain>
    </source>
</reference>
<gene>
    <name evidence="1" type="ORF">HPB48_008092</name>
</gene>
<dbReference type="EMBL" id="JABSTR010000009">
    <property type="protein sequence ID" value="KAH9379380.1"/>
    <property type="molecule type" value="Genomic_DNA"/>
</dbReference>
<dbReference type="VEuPathDB" id="VectorBase:HLOH_040855"/>
<comment type="caution">
    <text evidence="1">The sequence shown here is derived from an EMBL/GenBank/DDBJ whole genome shotgun (WGS) entry which is preliminary data.</text>
</comment>
<protein>
    <submittedName>
        <fullName evidence="1">Uncharacterized protein</fullName>
    </submittedName>
</protein>
<keyword evidence="2" id="KW-1185">Reference proteome</keyword>
<dbReference type="AlphaFoldDB" id="A0A9J6GYD9"/>
<organism evidence="1 2">
    <name type="scientific">Haemaphysalis longicornis</name>
    <name type="common">Bush tick</name>
    <dbReference type="NCBI Taxonomy" id="44386"/>
    <lineage>
        <taxon>Eukaryota</taxon>
        <taxon>Metazoa</taxon>
        <taxon>Ecdysozoa</taxon>
        <taxon>Arthropoda</taxon>
        <taxon>Chelicerata</taxon>
        <taxon>Arachnida</taxon>
        <taxon>Acari</taxon>
        <taxon>Parasitiformes</taxon>
        <taxon>Ixodida</taxon>
        <taxon>Ixodoidea</taxon>
        <taxon>Ixodidae</taxon>
        <taxon>Haemaphysalinae</taxon>
        <taxon>Haemaphysalis</taxon>
    </lineage>
</organism>